<accession>A0A371GED5</accession>
<comment type="caution">
    <text evidence="1">The sequence shown here is derived from an EMBL/GenBank/DDBJ whole genome shotgun (WGS) entry which is preliminary data.</text>
</comment>
<protein>
    <submittedName>
        <fullName evidence="1">Uncharacterized protein</fullName>
    </submittedName>
</protein>
<name>A0A371GED5_MUCPR</name>
<organism evidence="1 2">
    <name type="scientific">Mucuna pruriens</name>
    <name type="common">Velvet bean</name>
    <name type="synonym">Dolichos pruriens</name>
    <dbReference type="NCBI Taxonomy" id="157652"/>
    <lineage>
        <taxon>Eukaryota</taxon>
        <taxon>Viridiplantae</taxon>
        <taxon>Streptophyta</taxon>
        <taxon>Embryophyta</taxon>
        <taxon>Tracheophyta</taxon>
        <taxon>Spermatophyta</taxon>
        <taxon>Magnoliopsida</taxon>
        <taxon>eudicotyledons</taxon>
        <taxon>Gunneridae</taxon>
        <taxon>Pentapetalae</taxon>
        <taxon>rosids</taxon>
        <taxon>fabids</taxon>
        <taxon>Fabales</taxon>
        <taxon>Fabaceae</taxon>
        <taxon>Papilionoideae</taxon>
        <taxon>50 kb inversion clade</taxon>
        <taxon>NPAAA clade</taxon>
        <taxon>indigoferoid/millettioid clade</taxon>
        <taxon>Phaseoleae</taxon>
        <taxon>Mucuna</taxon>
    </lineage>
</organism>
<dbReference type="OrthoDB" id="534815at2759"/>
<sequence length="122" mass="13867">MALNERLECEGSMKEWKVQIHGIGLKGLKVALGVSDEDDREPLVARPSSFDGTSITPWRISKLRIPKLSDLETTNQRKISRWARQAKATQIKPKRQEELNLPAGERGHLIRSILTKRKAQND</sequence>
<dbReference type="Proteomes" id="UP000257109">
    <property type="component" value="Unassembled WGS sequence"/>
</dbReference>
<dbReference type="AlphaFoldDB" id="A0A371GED5"/>
<evidence type="ECO:0000313" key="1">
    <source>
        <dbReference type="EMBL" id="RDX88880.1"/>
    </source>
</evidence>
<feature type="non-terminal residue" evidence="1">
    <location>
        <position position="1"/>
    </location>
</feature>
<gene>
    <name evidence="1" type="ORF">CR513_29470</name>
</gene>
<dbReference type="EMBL" id="QJKJ01005814">
    <property type="protein sequence ID" value="RDX88880.1"/>
    <property type="molecule type" value="Genomic_DNA"/>
</dbReference>
<reference evidence="1" key="1">
    <citation type="submission" date="2018-05" db="EMBL/GenBank/DDBJ databases">
        <title>Draft genome of Mucuna pruriens seed.</title>
        <authorList>
            <person name="Nnadi N.E."/>
            <person name="Vos R."/>
            <person name="Hasami M.H."/>
            <person name="Devisetty U.K."/>
            <person name="Aguiy J.C."/>
        </authorList>
    </citation>
    <scope>NUCLEOTIDE SEQUENCE [LARGE SCALE GENOMIC DNA]</scope>
    <source>
        <strain evidence="1">JCA_2017</strain>
    </source>
</reference>
<evidence type="ECO:0000313" key="2">
    <source>
        <dbReference type="Proteomes" id="UP000257109"/>
    </source>
</evidence>
<keyword evidence="2" id="KW-1185">Reference proteome</keyword>
<proteinExistence type="predicted"/>